<keyword evidence="2 5" id="KW-0812">Transmembrane</keyword>
<evidence type="ECO:0000256" key="3">
    <source>
        <dbReference type="ARBA" id="ARBA00022989"/>
    </source>
</evidence>
<evidence type="ECO:0000256" key="1">
    <source>
        <dbReference type="ARBA" id="ARBA00004370"/>
    </source>
</evidence>
<feature type="transmembrane region" description="Helical" evidence="5">
    <location>
        <begin position="137"/>
        <end position="160"/>
    </location>
</feature>
<comment type="caution">
    <text evidence="7">The sequence shown here is derived from an EMBL/GenBank/DDBJ whole genome shotgun (WGS) entry which is preliminary data.</text>
</comment>
<dbReference type="GO" id="GO:0004930">
    <property type="term" value="F:G protein-coupled receptor activity"/>
    <property type="evidence" value="ECO:0007669"/>
    <property type="project" value="InterPro"/>
</dbReference>
<feature type="transmembrane region" description="Helical" evidence="5">
    <location>
        <begin position="88"/>
        <end position="116"/>
    </location>
</feature>
<keyword evidence="3 5" id="KW-1133">Transmembrane helix</keyword>
<feature type="transmembrane region" description="Helical" evidence="5">
    <location>
        <begin position="59"/>
        <end position="82"/>
    </location>
</feature>
<gene>
    <name evidence="7" type="ORF">WMY93_007654</name>
</gene>
<dbReference type="InterPro" id="IPR052921">
    <property type="entry name" value="GPCR1_Superfamily_Member"/>
</dbReference>
<feature type="domain" description="G-protein coupled receptors family 1 profile" evidence="6">
    <location>
        <begin position="39"/>
        <end position="260"/>
    </location>
</feature>
<dbReference type="GO" id="GO:0005549">
    <property type="term" value="F:odorant binding"/>
    <property type="evidence" value="ECO:0007669"/>
    <property type="project" value="TreeGrafter"/>
</dbReference>
<keyword evidence="4 5" id="KW-0472">Membrane</keyword>
<dbReference type="SUPFAM" id="SSF81321">
    <property type="entry name" value="Family A G protein-coupled receptor-like"/>
    <property type="match status" value="1"/>
</dbReference>
<evidence type="ECO:0000256" key="5">
    <source>
        <dbReference type="SAM" id="Phobius"/>
    </source>
</evidence>
<dbReference type="CDD" id="cd00637">
    <property type="entry name" value="7tm_classA_rhodopsin-like"/>
    <property type="match status" value="1"/>
</dbReference>
<comment type="subcellular location">
    <subcellularLocation>
        <location evidence="1">Membrane</location>
    </subcellularLocation>
</comment>
<keyword evidence="8" id="KW-1185">Reference proteome</keyword>
<feature type="transmembrane region" description="Helical" evidence="5">
    <location>
        <begin position="233"/>
        <end position="253"/>
    </location>
</feature>
<dbReference type="GO" id="GO:0004984">
    <property type="term" value="F:olfactory receptor activity"/>
    <property type="evidence" value="ECO:0007669"/>
    <property type="project" value="TreeGrafter"/>
</dbReference>
<evidence type="ECO:0000259" key="6">
    <source>
        <dbReference type="PROSITE" id="PS50262"/>
    </source>
</evidence>
<dbReference type="Pfam" id="PF00001">
    <property type="entry name" value="7tm_1"/>
    <property type="match status" value="1"/>
</dbReference>
<dbReference type="PANTHER" id="PTHR26451:SF866">
    <property type="entry name" value="ODORANT RECEPTOR-RELATED"/>
    <property type="match status" value="1"/>
</dbReference>
<evidence type="ECO:0000256" key="2">
    <source>
        <dbReference type="ARBA" id="ARBA00022692"/>
    </source>
</evidence>
<dbReference type="InterPro" id="IPR017452">
    <property type="entry name" value="GPCR_Rhodpsn_7TM"/>
</dbReference>
<proteinExistence type="predicted"/>
<reference evidence="8" key="1">
    <citation type="submission" date="2024-04" db="EMBL/GenBank/DDBJ databases">
        <title>Salinicola lusitanus LLJ914,a marine bacterium isolated from the Okinawa Trough.</title>
        <authorList>
            <person name="Li J."/>
        </authorList>
    </citation>
    <scope>NUCLEOTIDE SEQUENCE [LARGE SCALE GENOMIC DNA]</scope>
</reference>
<evidence type="ECO:0000313" key="7">
    <source>
        <dbReference type="EMBL" id="KAK7925344.1"/>
    </source>
</evidence>
<feature type="transmembrane region" description="Helical" evidence="5">
    <location>
        <begin position="23"/>
        <end position="47"/>
    </location>
</feature>
<dbReference type="Gene3D" id="1.20.1070.10">
    <property type="entry name" value="Rhodopsin 7-helix transmembrane proteins"/>
    <property type="match status" value="1"/>
</dbReference>
<dbReference type="InterPro" id="IPR000276">
    <property type="entry name" value="GPCR_Rhodpsn"/>
</dbReference>
<dbReference type="PROSITE" id="PS50262">
    <property type="entry name" value="G_PROTEIN_RECEP_F1_2"/>
    <property type="match status" value="1"/>
</dbReference>
<name>A0AAW0PK46_9GOBI</name>
<sequence>MELENLYKNMTEEDWTTLITYKFVSFTLTNTASLMFLVINGIIIHTLSSQRVFIETPRYMLLLNLVVADSIVLFTGQFLYILGNFVILSYPLCGVFIMVTYMCSQISPLTLTVMSIERYIAVCFPFRHTNIVNVRNTVIAILSVWGVGCVDIFIQILLLLEFPFHLLPSLQMKTYCISTALLIGRWSKVYNSWYTIMLFLLSGLVITMSFIGVMIVAFSASTDKVSADKARNTLLLHIFQLSLNLIATMWRLIVNSVVLY</sequence>
<dbReference type="FunFam" id="1.20.1070.10:FF:000096">
    <property type="entry name" value="Odorant receptor 131-2"/>
    <property type="match status" value="1"/>
</dbReference>
<evidence type="ECO:0000256" key="4">
    <source>
        <dbReference type="ARBA" id="ARBA00023136"/>
    </source>
</evidence>
<dbReference type="Proteomes" id="UP001460270">
    <property type="component" value="Unassembled WGS sequence"/>
</dbReference>
<dbReference type="PRINTS" id="PR00237">
    <property type="entry name" value="GPCRRHODOPSN"/>
</dbReference>
<accession>A0AAW0PK46</accession>
<dbReference type="GO" id="GO:0016020">
    <property type="term" value="C:membrane"/>
    <property type="evidence" value="ECO:0007669"/>
    <property type="project" value="UniProtKB-SubCell"/>
</dbReference>
<feature type="transmembrane region" description="Helical" evidence="5">
    <location>
        <begin position="193"/>
        <end position="221"/>
    </location>
</feature>
<dbReference type="EMBL" id="JBBPFD010000005">
    <property type="protein sequence ID" value="KAK7925344.1"/>
    <property type="molecule type" value="Genomic_DNA"/>
</dbReference>
<dbReference type="PANTHER" id="PTHR26451">
    <property type="entry name" value="G_PROTEIN_RECEP_F1_2 DOMAIN-CONTAINING PROTEIN"/>
    <property type="match status" value="1"/>
</dbReference>
<organism evidence="7 8">
    <name type="scientific">Mugilogobius chulae</name>
    <name type="common">yellowstripe goby</name>
    <dbReference type="NCBI Taxonomy" id="88201"/>
    <lineage>
        <taxon>Eukaryota</taxon>
        <taxon>Metazoa</taxon>
        <taxon>Chordata</taxon>
        <taxon>Craniata</taxon>
        <taxon>Vertebrata</taxon>
        <taxon>Euteleostomi</taxon>
        <taxon>Actinopterygii</taxon>
        <taxon>Neopterygii</taxon>
        <taxon>Teleostei</taxon>
        <taxon>Neoteleostei</taxon>
        <taxon>Acanthomorphata</taxon>
        <taxon>Gobiaria</taxon>
        <taxon>Gobiiformes</taxon>
        <taxon>Gobioidei</taxon>
        <taxon>Gobiidae</taxon>
        <taxon>Gobionellinae</taxon>
        <taxon>Mugilogobius</taxon>
    </lineage>
</organism>
<evidence type="ECO:0000313" key="8">
    <source>
        <dbReference type="Proteomes" id="UP001460270"/>
    </source>
</evidence>
<protein>
    <recommendedName>
        <fullName evidence="6">G-protein coupled receptors family 1 profile domain-containing protein</fullName>
    </recommendedName>
</protein>
<dbReference type="AlphaFoldDB" id="A0AAW0PK46"/>